<comment type="caution">
    <text evidence="3">The sequence shown here is derived from an EMBL/GenBank/DDBJ whole genome shotgun (WGS) entry which is preliminary data.</text>
</comment>
<evidence type="ECO:0000256" key="1">
    <source>
        <dbReference type="SAM" id="SignalP"/>
    </source>
</evidence>
<evidence type="ECO:0000259" key="2">
    <source>
        <dbReference type="Pfam" id="PF13026"/>
    </source>
</evidence>
<name>A0A7C3PI25_9CYAN</name>
<feature type="domain" description="DUF3887" evidence="2">
    <location>
        <begin position="56"/>
        <end position="143"/>
    </location>
</feature>
<evidence type="ECO:0000313" key="3">
    <source>
        <dbReference type="EMBL" id="HFN00495.1"/>
    </source>
</evidence>
<proteinExistence type="predicted"/>
<feature type="domain" description="DUF3887" evidence="2">
    <location>
        <begin position="157"/>
        <end position="244"/>
    </location>
</feature>
<feature type="signal peptide" evidence="1">
    <location>
        <begin position="1"/>
        <end position="24"/>
    </location>
</feature>
<protein>
    <submittedName>
        <fullName evidence="3">DUF3887 domain-containing protein</fullName>
    </submittedName>
</protein>
<dbReference type="InterPro" id="IPR024981">
    <property type="entry name" value="DUF3887"/>
</dbReference>
<dbReference type="Gene3D" id="3.10.450.590">
    <property type="match status" value="2"/>
</dbReference>
<dbReference type="AlphaFoldDB" id="A0A7C3PI25"/>
<keyword evidence="1" id="KW-0732">Signal</keyword>
<gene>
    <name evidence="3" type="ORF">ENR64_22650</name>
</gene>
<reference evidence="3" key="1">
    <citation type="journal article" date="2020" name="mSystems">
        <title>Genome- and Community-Level Interaction Insights into Carbon Utilization and Element Cycling Functions of Hydrothermarchaeota in Hydrothermal Sediment.</title>
        <authorList>
            <person name="Zhou Z."/>
            <person name="Liu Y."/>
            <person name="Xu W."/>
            <person name="Pan J."/>
            <person name="Luo Z.H."/>
            <person name="Li M."/>
        </authorList>
    </citation>
    <scope>NUCLEOTIDE SEQUENCE [LARGE SCALE GENOMIC DNA]</scope>
    <source>
        <strain evidence="3">SpSt-418</strain>
    </source>
</reference>
<sequence>MKIKLLLPLCALTTLPLLTSTAIATLIPNQASKNTMKIAQLFEQSSPQSTQVEAIAKKFFTLLAQGKYEQALQYFSPNLKEYATADQLQEIWQVHQKTVGRLIEVYRVIPSEFPGTYSVLITVRFEKSTQDFVMTLDKNQRITAINFLELGKVQVKARKFVTALAEGEYTFARSFLSAELKKIYQPELLKQRWQSVLTKTGAFEEIETVSAIKGTNYEAVELRIKFQNYSGTFLVLFNSLGQIIKVSSPLK</sequence>
<organism evidence="3">
    <name type="scientific">Oscillatoriales cyanobacterium SpSt-418</name>
    <dbReference type="NCBI Taxonomy" id="2282169"/>
    <lineage>
        <taxon>Bacteria</taxon>
        <taxon>Bacillati</taxon>
        <taxon>Cyanobacteriota</taxon>
        <taxon>Cyanophyceae</taxon>
        <taxon>Oscillatoriophycideae</taxon>
        <taxon>Oscillatoriales</taxon>
    </lineage>
</organism>
<accession>A0A7C3PI25</accession>
<feature type="chain" id="PRO_5028122728" evidence="1">
    <location>
        <begin position="25"/>
        <end position="251"/>
    </location>
</feature>
<dbReference type="Pfam" id="PF13026">
    <property type="entry name" value="DUF3887"/>
    <property type="match status" value="2"/>
</dbReference>
<dbReference type="EMBL" id="DSRU01000324">
    <property type="protein sequence ID" value="HFN00495.1"/>
    <property type="molecule type" value="Genomic_DNA"/>
</dbReference>